<dbReference type="Proteomes" id="UP000462055">
    <property type="component" value="Unassembled WGS sequence"/>
</dbReference>
<reference evidence="6" key="1">
    <citation type="submission" date="2019-12" db="EMBL/GenBank/DDBJ databases">
        <title>Actinomadura physcomitrii sp. nov., a novel actinomycete isolated from moss [Physcomitrium sphaericum (Ludw) Fuernr].</title>
        <authorList>
            <person name="Zhuang X."/>
        </authorList>
    </citation>
    <scope>NUCLEOTIDE SEQUENCE [LARGE SCALE GENOMIC DNA]</scope>
    <source>
        <strain evidence="6">LD22</strain>
    </source>
</reference>
<dbReference type="InterPro" id="IPR020821">
    <property type="entry name" value="ENPP1-3/EXOG-like_nuc-like"/>
</dbReference>
<dbReference type="InterPro" id="IPR044929">
    <property type="entry name" value="DNA/RNA_non-sp_Endonuclease_sf"/>
</dbReference>
<gene>
    <name evidence="6" type="ORF">F8568_034175</name>
</gene>
<feature type="binding site" evidence="2">
    <location>
        <position position="568"/>
    </location>
    <ligand>
        <name>Mg(2+)</name>
        <dbReference type="ChEBI" id="CHEBI:18420"/>
        <note>catalytic</note>
    </ligand>
</feature>
<dbReference type="GO" id="GO:0016787">
    <property type="term" value="F:hydrolase activity"/>
    <property type="evidence" value="ECO:0007669"/>
    <property type="project" value="InterPro"/>
</dbReference>
<feature type="domain" description="ENPP1-3/EXOG-like endonuclease/phosphodiesterase" evidence="4">
    <location>
        <begin position="469"/>
        <end position="681"/>
    </location>
</feature>
<evidence type="ECO:0000259" key="4">
    <source>
        <dbReference type="SMART" id="SM00477"/>
    </source>
</evidence>
<dbReference type="Gene3D" id="2.40.10.10">
    <property type="entry name" value="Trypsin-like serine proteases"/>
    <property type="match status" value="2"/>
</dbReference>
<dbReference type="InterPro" id="IPR001604">
    <property type="entry name" value="Endo_G_ENPP1-like_dom"/>
</dbReference>
<dbReference type="CDD" id="cd00091">
    <property type="entry name" value="NUC"/>
    <property type="match status" value="1"/>
</dbReference>
<feature type="compositionally biased region" description="Low complexity" evidence="3">
    <location>
        <begin position="330"/>
        <end position="348"/>
    </location>
</feature>
<dbReference type="SUPFAM" id="SSF50494">
    <property type="entry name" value="Trypsin-like serine proteases"/>
    <property type="match status" value="1"/>
</dbReference>
<feature type="domain" description="DNA/RNA non-specific endonuclease/pyrophosphatase/phosphodiesterase" evidence="5">
    <location>
        <begin position="468"/>
        <end position="681"/>
    </location>
</feature>
<dbReference type="GO" id="GO:0004519">
    <property type="term" value="F:endonuclease activity"/>
    <property type="evidence" value="ECO:0007669"/>
    <property type="project" value="UniProtKB-KW"/>
</dbReference>
<dbReference type="InterPro" id="IPR009003">
    <property type="entry name" value="Peptidase_S1_PA"/>
</dbReference>
<sequence>MDQRAYEREQEHEQERQHAAAAGRVAERIQERRAHEQVLAAPGGLARADTSERIGLRADRLGRFSPDGDLLGPAADRPGTGLEKIIKTVDYVGVRYLDAGVAAARAVGRVGIRDGRGNLVGFGTGSMVSPDLLLTNHHVLPDAGVARTSLIEFNYQDGVDGRPLPATACPLDPDRFFLADEALDVALVAVRAPAGAPAAFGFNPLIEAEGKAIIGEFVTIVQHPGGGRKQVALRENRIVDVLDQYLHYAADTEPGSSGSPVFNDQWEIVALHHASVPAPEHADLGGVINEGVRISRICRLVREAALPAPQRALADLAFAPETAALAAPAPVGPPAAATPAAVPPQAGGARAGTPVLQSASAVPATPPSSSAAGTATPRATATPLATAEVHTAARHGEVAVSIPLEITVRLGTGGGDGAAGGEPKTAEAITIDPDYGSRKGYDPRFLSAEVPMPVPSPAMASAVSGELRYHHFSVVMHRHRRLALFTACNINGVLARPPRREADRWIFDPRLAIGEQTGEDVYRDNPLDRGHLVRRVDPAWGTTDGEAKAANDDTFHFTNSTPQHHAFNAGQTLWAGLEDYILHNADNLDLLVNVFTGPVLAPDDEAYRGVLLPRQFWKVVSMVTGTGRLSATAYLLSQSSLIADLPTVESFSYGAYRTYQVPVRRIADLTGLGLDACVQADPLERLETTPAPREVVRPEDLVL</sequence>
<dbReference type="GO" id="GO:0003676">
    <property type="term" value="F:nucleic acid binding"/>
    <property type="evidence" value="ECO:0007669"/>
    <property type="project" value="InterPro"/>
</dbReference>
<feature type="compositionally biased region" description="Low complexity" evidence="3">
    <location>
        <begin position="358"/>
        <end position="385"/>
    </location>
</feature>
<feature type="compositionally biased region" description="Basic and acidic residues" evidence="3">
    <location>
        <begin position="1"/>
        <end position="18"/>
    </location>
</feature>
<feature type="region of interest" description="Disordered" evidence="3">
    <location>
        <begin position="1"/>
        <end position="27"/>
    </location>
</feature>
<dbReference type="InterPro" id="IPR043504">
    <property type="entry name" value="Peptidase_S1_PA_chymotrypsin"/>
</dbReference>
<dbReference type="SMART" id="SM00477">
    <property type="entry name" value="NUC"/>
    <property type="match status" value="1"/>
</dbReference>
<dbReference type="InterPro" id="IPR044925">
    <property type="entry name" value="His-Me_finger_sf"/>
</dbReference>
<feature type="active site" description="Proton acceptor" evidence="1">
    <location>
        <position position="531"/>
    </location>
</feature>
<dbReference type="Pfam" id="PF01223">
    <property type="entry name" value="Endonuclease_NS"/>
    <property type="match status" value="1"/>
</dbReference>
<evidence type="ECO:0000256" key="2">
    <source>
        <dbReference type="PIRSR" id="PIRSR640255-2"/>
    </source>
</evidence>
<evidence type="ECO:0000259" key="5">
    <source>
        <dbReference type="SMART" id="SM00892"/>
    </source>
</evidence>
<name>A0A6I4MMI5_9ACTN</name>
<protein>
    <submittedName>
        <fullName evidence="6">Endonuclease</fullName>
    </submittedName>
</protein>
<accession>A0A6I4MMI5</accession>
<dbReference type="InterPro" id="IPR040255">
    <property type="entry name" value="Non-specific_endonuclease"/>
</dbReference>
<dbReference type="GO" id="GO:0046872">
    <property type="term" value="F:metal ion binding"/>
    <property type="evidence" value="ECO:0007669"/>
    <property type="project" value="UniProtKB-KW"/>
</dbReference>
<dbReference type="SUPFAM" id="SSF54060">
    <property type="entry name" value="His-Me finger endonucleases"/>
    <property type="match status" value="1"/>
</dbReference>
<dbReference type="AlphaFoldDB" id="A0A6I4MMI5"/>
<dbReference type="EMBL" id="WBMS02000036">
    <property type="protein sequence ID" value="MWA05324.1"/>
    <property type="molecule type" value="Genomic_DNA"/>
</dbReference>
<dbReference type="PANTHER" id="PTHR13966:SF5">
    <property type="entry name" value="ENDONUCLEASE G, MITOCHONDRIAL"/>
    <property type="match status" value="1"/>
</dbReference>
<keyword evidence="6" id="KW-0255">Endonuclease</keyword>
<feature type="region of interest" description="Disordered" evidence="3">
    <location>
        <begin position="330"/>
        <end position="385"/>
    </location>
</feature>
<organism evidence="6 7">
    <name type="scientific">Actinomadura physcomitrii</name>
    <dbReference type="NCBI Taxonomy" id="2650748"/>
    <lineage>
        <taxon>Bacteria</taxon>
        <taxon>Bacillati</taxon>
        <taxon>Actinomycetota</taxon>
        <taxon>Actinomycetes</taxon>
        <taxon>Streptosporangiales</taxon>
        <taxon>Thermomonosporaceae</taxon>
        <taxon>Actinomadura</taxon>
    </lineage>
</organism>
<keyword evidence="6" id="KW-0540">Nuclease</keyword>
<comment type="caution">
    <text evidence="6">The sequence shown here is derived from an EMBL/GenBank/DDBJ whole genome shotgun (WGS) entry which is preliminary data.</text>
</comment>
<dbReference type="SMART" id="SM00892">
    <property type="entry name" value="Endonuclease_NS"/>
    <property type="match status" value="1"/>
</dbReference>
<keyword evidence="2" id="KW-0479">Metal-binding</keyword>
<evidence type="ECO:0000313" key="6">
    <source>
        <dbReference type="EMBL" id="MWA05324.1"/>
    </source>
</evidence>
<dbReference type="PANTHER" id="PTHR13966">
    <property type="entry name" value="ENDONUCLEASE RELATED"/>
    <property type="match status" value="1"/>
</dbReference>
<evidence type="ECO:0000313" key="7">
    <source>
        <dbReference type="Proteomes" id="UP000462055"/>
    </source>
</evidence>
<keyword evidence="7" id="KW-1185">Reference proteome</keyword>
<dbReference type="Gene3D" id="3.40.570.10">
    <property type="entry name" value="Extracellular Endonuclease, subunit A"/>
    <property type="match status" value="1"/>
</dbReference>
<evidence type="ECO:0000256" key="3">
    <source>
        <dbReference type="SAM" id="MobiDB-lite"/>
    </source>
</evidence>
<evidence type="ECO:0000256" key="1">
    <source>
        <dbReference type="PIRSR" id="PIRSR640255-1"/>
    </source>
</evidence>
<keyword evidence="6" id="KW-0378">Hydrolase</keyword>
<dbReference type="RefSeq" id="WP_151597823.1">
    <property type="nucleotide sequence ID" value="NZ_WBMS02000036.1"/>
</dbReference>
<proteinExistence type="predicted"/>
<dbReference type="Pfam" id="PF13365">
    <property type="entry name" value="Trypsin_2"/>
    <property type="match status" value="1"/>
</dbReference>